<dbReference type="FunFam" id="3.30.50.10:FF:000007">
    <property type="entry name" value="Nitrogen regulatory AreA, N-terminal"/>
    <property type="match status" value="1"/>
</dbReference>
<dbReference type="GO" id="GO:0000981">
    <property type="term" value="F:DNA-binding transcription factor activity, RNA polymerase II-specific"/>
    <property type="evidence" value="ECO:0007669"/>
    <property type="project" value="TreeGrafter"/>
</dbReference>
<dbReference type="PROSITE" id="PS50114">
    <property type="entry name" value="GATA_ZN_FINGER_2"/>
    <property type="match status" value="1"/>
</dbReference>
<dbReference type="AlphaFoldDB" id="A0A2P4ZY73"/>
<feature type="compositionally biased region" description="Basic and acidic residues" evidence="10">
    <location>
        <begin position="261"/>
        <end position="270"/>
    </location>
</feature>
<feature type="compositionally biased region" description="Polar residues" evidence="10">
    <location>
        <begin position="444"/>
        <end position="458"/>
    </location>
</feature>
<keyword evidence="7" id="KW-0804">Transcription</keyword>
<keyword evidence="5" id="KW-0805">Transcription regulation</keyword>
<evidence type="ECO:0000259" key="11">
    <source>
        <dbReference type="PROSITE" id="PS50114"/>
    </source>
</evidence>
<evidence type="ECO:0000256" key="1">
    <source>
        <dbReference type="ARBA" id="ARBA00004123"/>
    </source>
</evidence>
<name>A0A2P4ZY73_9HYPO</name>
<feature type="compositionally biased region" description="Polar residues" evidence="10">
    <location>
        <begin position="828"/>
        <end position="840"/>
    </location>
</feature>
<comment type="caution">
    <text evidence="12">The sequence shown here is derived from an EMBL/GenBank/DDBJ whole genome shotgun (WGS) entry which is preliminary data.</text>
</comment>
<feature type="region of interest" description="Disordered" evidence="10">
    <location>
        <begin position="385"/>
        <end position="478"/>
    </location>
</feature>
<evidence type="ECO:0000256" key="7">
    <source>
        <dbReference type="ARBA" id="ARBA00023163"/>
    </source>
</evidence>
<organism evidence="12 13">
    <name type="scientific">Trichoderma gamsii</name>
    <dbReference type="NCBI Taxonomy" id="398673"/>
    <lineage>
        <taxon>Eukaryota</taxon>
        <taxon>Fungi</taxon>
        <taxon>Dikarya</taxon>
        <taxon>Ascomycota</taxon>
        <taxon>Pezizomycotina</taxon>
        <taxon>Sordariomycetes</taxon>
        <taxon>Hypocreomycetidae</taxon>
        <taxon>Hypocreales</taxon>
        <taxon>Hypocreaceae</taxon>
        <taxon>Trichoderma</taxon>
    </lineage>
</organism>
<keyword evidence="2" id="KW-0479">Metal-binding</keyword>
<dbReference type="GO" id="GO:0005634">
    <property type="term" value="C:nucleus"/>
    <property type="evidence" value="ECO:0007669"/>
    <property type="project" value="UniProtKB-SubCell"/>
</dbReference>
<feature type="region of interest" description="Disordered" evidence="10">
    <location>
        <begin position="865"/>
        <end position="934"/>
    </location>
</feature>
<dbReference type="InterPro" id="IPR013860">
    <property type="entry name" value="AreA_GATA"/>
</dbReference>
<evidence type="ECO:0000256" key="6">
    <source>
        <dbReference type="ARBA" id="ARBA00023063"/>
    </source>
</evidence>
<evidence type="ECO:0000256" key="9">
    <source>
        <dbReference type="PROSITE-ProRule" id="PRU00094"/>
    </source>
</evidence>
<feature type="compositionally biased region" description="Polar residues" evidence="10">
    <location>
        <begin position="610"/>
        <end position="622"/>
    </location>
</feature>
<comment type="subcellular location">
    <subcellularLocation>
        <location evidence="1">Nucleus</location>
    </subcellularLocation>
</comment>
<feature type="compositionally biased region" description="Polar residues" evidence="10">
    <location>
        <begin position="145"/>
        <end position="163"/>
    </location>
</feature>
<evidence type="ECO:0000256" key="5">
    <source>
        <dbReference type="ARBA" id="ARBA00023015"/>
    </source>
</evidence>
<dbReference type="CDD" id="cd00202">
    <property type="entry name" value="ZnF_GATA"/>
    <property type="match status" value="1"/>
</dbReference>
<keyword evidence="6" id="KW-0534">Nitrate assimilation</keyword>
<feature type="region of interest" description="Disordered" evidence="10">
    <location>
        <begin position="261"/>
        <end position="285"/>
    </location>
</feature>
<feature type="compositionally biased region" description="Polar residues" evidence="10">
    <location>
        <begin position="633"/>
        <end position="657"/>
    </location>
</feature>
<dbReference type="STRING" id="398673.A0A2P4ZY73"/>
<evidence type="ECO:0000256" key="8">
    <source>
        <dbReference type="ARBA" id="ARBA00023242"/>
    </source>
</evidence>
<proteinExistence type="predicted"/>
<dbReference type="Pfam" id="PF08550">
    <property type="entry name" value="GATA_AreA"/>
    <property type="match status" value="1"/>
</dbReference>
<gene>
    <name evidence="12" type="ORF">TGAM01_v202329</name>
</gene>
<evidence type="ECO:0000256" key="10">
    <source>
        <dbReference type="SAM" id="MobiDB-lite"/>
    </source>
</evidence>
<feature type="region of interest" description="Disordered" evidence="10">
    <location>
        <begin position="756"/>
        <end position="785"/>
    </location>
</feature>
<dbReference type="GO" id="GO:0042128">
    <property type="term" value="P:nitrate assimilation"/>
    <property type="evidence" value="ECO:0007669"/>
    <property type="project" value="UniProtKB-KW"/>
</dbReference>
<evidence type="ECO:0000313" key="12">
    <source>
        <dbReference type="EMBL" id="PON29221.1"/>
    </source>
</evidence>
<feature type="region of interest" description="Disordered" evidence="10">
    <location>
        <begin position="126"/>
        <end position="171"/>
    </location>
</feature>
<feature type="domain" description="GATA-type" evidence="11">
    <location>
        <begin position="705"/>
        <end position="758"/>
    </location>
</feature>
<dbReference type="Proteomes" id="UP000054821">
    <property type="component" value="Unassembled WGS sequence"/>
</dbReference>
<keyword evidence="3 9" id="KW-0863">Zinc-finger</keyword>
<feature type="compositionally biased region" description="Low complexity" evidence="10">
    <location>
        <begin position="916"/>
        <end position="934"/>
    </location>
</feature>
<feature type="compositionally biased region" description="Polar residues" evidence="10">
    <location>
        <begin position="809"/>
        <end position="821"/>
    </location>
</feature>
<dbReference type="SMART" id="SM00401">
    <property type="entry name" value="ZnF_GATA"/>
    <property type="match status" value="1"/>
</dbReference>
<evidence type="ECO:0000256" key="2">
    <source>
        <dbReference type="ARBA" id="ARBA00022723"/>
    </source>
</evidence>
<dbReference type="PANTHER" id="PTHR10071:SF281">
    <property type="entry name" value="BOX A-BINDING FACTOR-RELATED"/>
    <property type="match status" value="1"/>
</dbReference>
<protein>
    <submittedName>
        <fullName evidence="12">Nitrogen regulatory protein areA</fullName>
    </submittedName>
</protein>
<feature type="region of interest" description="Disordered" evidence="10">
    <location>
        <begin position="604"/>
        <end position="708"/>
    </location>
</feature>
<feature type="compositionally biased region" description="Polar residues" evidence="10">
    <location>
        <begin position="385"/>
        <end position="399"/>
    </location>
</feature>
<dbReference type="GO" id="GO:0008270">
    <property type="term" value="F:zinc ion binding"/>
    <property type="evidence" value="ECO:0007669"/>
    <property type="project" value="UniProtKB-KW"/>
</dbReference>
<dbReference type="RefSeq" id="XP_018656280.1">
    <property type="nucleotide sequence ID" value="XM_018810511.1"/>
</dbReference>
<dbReference type="InterPro" id="IPR013088">
    <property type="entry name" value="Znf_NHR/GATA"/>
</dbReference>
<dbReference type="PROSITE" id="PS00344">
    <property type="entry name" value="GATA_ZN_FINGER_1"/>
    <property type="match status" value="1"/>
</dbReference>
<feature type="compositionally biased region" description="Basic residues" evidence="10">
    <location>
        <begin position="417"/>
        <end position="442"/>
    </location>
</feature>
<feature type="region of interest" description="Disordered" evidence="10">
    <location>
        <begin position="809"/>
        <end position="840"/>
    </location>
</feature>
<feature type="compositionally biased region" description="Low complexity" evidence="10">
    <location>
        <begin position="658"/>
        <end position="677"/>
    </location>
</feature>
<accession>A0A2P4ZY73</accession>
<keyword evidence="4" id="KW-0862">Zinc</keyword>
<feature type="compositionally biased region" description="Basic and acidic residues" evidence="10">
    <location>
        <begin position="13"/>
        <end position="25"/>
    </location>
</feature>
<dbReference type="InterPro" id="IPR039355">
    <property type="entry name" value="Transcription_factor_GATA"/>
</dbReference>
<dbReference type="Pfam" id="PF00320">
    <property type="entry name" value="GATA"/>
    <property type="match status" value="1"/>
</dbReference>
<feature type="region of interest" description="Disordered" evidence="10">
    <location>
        <begin position="186"/>
        <end position="214"/>
    </location>
</feature>
<dbReference type="PANTHER" id="PTHR10071">
    <property type="entry name" value="TRANSCRIPTION FACTOR GATA FAMILY MEMBER"/>
    <property type="match status" value="1"/>
</dbReference>
<dbReference type="Gene3D" id="3.30.50.10">
    <property type="entry name" value="Erythroid Transcription Factor GATA-1, subunit A"/>
    <property type="match status" value="1"/>
</dbReference>
<dbReference type="GO" id="GO:0000978">
    <property type="term" value="F:RNA polymerase II cis-regulatory region sequence-specific DNA binding"/>
    <property type="evidence" value="ECO:0007669"/>
    <property type="project" value="TreeGrafter"/>
</dbReference>
<evidence type="ECO:0000313" key="13">
    <source>
        <dbReference type="Proteomes" id="UP000054821"/>
    </source>
</evidence>
<dbReference type="GO" id="GO:0000122">
    <property type="term" value="P:negative regulation of transcription by RNA polymerase II"/>
    <property type="evidence" value="ECO:0007669"/>
    <property type="project" value="TreeGrafter"/>
</dbReference>
<keyword evidence="8" id="KW-0539">Nucleus</keyword>
<keyword evidence="13" id="KW-1185">Reference proteome</keyword>
<dbReference type="InterPro" id="IPR000679">
    <property type="entry name" value="Znf_GATA"/>
</dbReference>
<dbReference type="EMBL" id="JPDN02000005">
    <property type="protein sequence ID" value="PON29221.1"/>
    <property type="molecule type" value="Genomic_DNA"/>
</dbReference>
<evidence type="ECO:0000256" key="3">
    <source>
        <dbReference type="ARBA" id="ARBA00022771"/>
    </source>
</evidence>
<reference evidence="12 13" key="1">
    <citation type="journal article" date="2016" name="Genome Announc.">
        <title>Draft Whole-Genome Sequence of Trichoderma gamsii T6085, a Promising Biocontrol Agent of Fusarium Head Blight on Wheat.</title>
        <authorList>
            <person name="Baroncelli R."/>
            <person name="Zapparata A."/>
            <person name="Piaggeschi G."/>
            <person name="Sarrocco S."/>
            <person name="Vannacci G."/>
        </authorList>
    </citation>
    <scope>NUCLEOTIDE SEQUENCE [LARGE SCALE GENOMIC DNA]</scope>
    <source>
        <strain evidence="12 13">T6085</strain>
    </source>
</reference>
<sequence length="979" mass="103512">MAAVSPIAMHPTVTEHDYRFPRRPDPPSTDRSFARMDTRPGQGRVALANGAAAEQPASPSKHRVLDVALFPALETGAGPSASVEQMQSEDPLAAQVWKFFSKTKEQLPNQQRMENLTWRMMALNLRKRQQQQQEEQERQKRSLLHSAQPQNAPSGIAQQLRSTSDIHDPSVDAMNIDDFIFADEGAVSVPDSSPQPPAAPSLSGPQTAAVKKNRSSKALAAAIPIKGRKGSTNQFVAQSVPVPPHHQRGQNDEFHYVPRHDRKTSIDDRRTRKRPANFSPHVSAINPSSSALNLDLETDPELNGYSLDNSNALSSMQQQMNNNQTSAFNLDTFMDNDGVMGSTAHFQSNFSFSPSTSPMMHSGPFSSMYNNASLHSSLNNPDFYSPTGSGYPSATSTPHPVNDNDGGVYFGSSQDLHHHHHHHQQSQQQQHHHHHHHHRAQGFRHSSSSISHHMNQQFMYGDSNGGAHGSSNSNGANFPSTSAGVDAVSAYSTAPNSFGHIDPSQVFQTDSQVASPVLPMQQGNMLGFGGDDDDEDANAFLDRGGVGLHGDFTSAVDEAGSFGWDASLPGQFSTQAARFPGGPTRKHVQIGGVTTTDYVDNSGDWDGQGLSMSRSHSQTQTLGMGADKRSNRLPRNSSTPSHMTNKHSGFEQIAQSLPSSPGGNAAGNASGFSSVAPSRPPSPPPSSKHGSTTNLPATGGNAGENGNPTTCTNCFTQTTPLWRRNPEGQPLCNACGLFLKLHGVVRPLSLKTDVIKKRNRGSGSNLPVGGTRKKAGTGSNAASRKNSTLNMSAAAAAAATVAVPMTNNQAAVSPPSMNRPSSNKDADSPTSSGNFTAGSTPGSQYGGAAIVGGKGVVPIAAAPLKTAPGPGASSMSRPATAPSKRQRRHSKSESTANSSAMELDSPSEAAPRPLGTTPSMPSISSTMMSSTNFSMGQRSMMGSSIGSNMVSMGGSQPGLVNGAGGSSGPQEWEWLTMSL</sequence>
<dbReference type="SUPFAM" id="SSF57716">
    <property type="entry name" value="Glucocorticoid receptor-like (DNA-binding domain)"/>
    <property type="match status" value="1"/>
</dbReference>
<dbReference type="GO" id="GO:0045944">
    <property type="term" value="P:positive regulation of transcription by RNA polymerase II"/>
    <property type="evidence" value="ECO:0007669"/>
    <property type="project" value="TreeGrafter"/>
</dbReference>
<dbReference type="GeneID" id="29990594"/>
<evidence type="ECO:0000256" key="4">
    <source>
        <dbReference type="ARBA" id="ARBA00022833"/>
    </source>
</evidence>
<feature type="region of interest" description="Disordered" evidence="10">
    <location>
        <begin position="1"/>
        <end position="38"/>
    </location>
</feature>
<dbReference type="PRINTS" id="PR00619">
    <property type="entry name" value="GATAZNFINGER"/>
</dbReference>